<gene>
    <name evidence="3" type="ORF">UKC_00588</name>
</gene>
<dbReference type="EMBL" id="AJDQ01000003">
    <property type="protein sequence ID" value="EOI58515.1"/>
    <property type="molecule type" value="Genomic_DNA"/>
</dbReference>
<dbReference type="CDD" id="cd00093">
    <property type="entry name" value="HTH_XRE"/>
    <property type="match status" value="1"/>
</dbReference>
<name>R2VKV7_9ENTE</name>
<evidence type="ECO:0000256" key="1">
    <source>
        <dbReference type="ARBA" id="ARBA00023125"/>
    </source>
</evidence>
<evidence type="ECO:0000259" key="2">
    <source>
        <dbReference type="PROSITE" id="PS50943"/>
    </source>
</evidence>
<dbReference type="InterPro" id="IPR050807">
    <property type="entry name" value="TransReg_Diox_bact_type"/>
</dbReference>
<keyword evidence="1" id="KW-0238">DNA-binding</keyword>
<feature type="domain" description="HTH cro/C1-type" evidence="2">
    <location>
        <begin position="12"/>
        <end position="66"/>
    </location>
</feature>
<dbReference type="PANTHER" id="PTHR46797:SF1">
    <property type="entry name" value="METHYLPHOSPHONATE SYNTHASE"/>
    <property type="match status" value="1"/>
</dbReference>
<evidence type="ECO:0000313" key="4">
    <source>
        <dbReference type="Proteomes" id="UP000013750"/>
    </source>
</evidence>
<dbReference type="InterPro" id="IPR001387">
    <property type="entry name" value="Cro/C1-type_HTH"/>
</dbReference>
<dbReference type="InterPro" id="IPR010982">
    <property type="entry name" value="Lambda_DNA-bd_dom_sf"/>
</dbReference>
<dbReference type="HOGENOM" id="CLU_066192_17_5_9"/>
<dbReference type="SMART" id="SM00530">
    <property type="entry name" value="HTH_XRE"/>
    <property type="match status" value="1"/>
</dbReference>
<dbReference type="GO" id="GO:0003700">
    <property type="term" value="F:DNA-binding transcription factor activity"/>
    <property type="evidence" value="ECO:0007669"/>
    <property type="project" value="TreeGrafter"/>
</dbReference>
<dbReference type="PATRIC" id="fig|1158614.3.peg.607"/>
<dbReference type="GO" id="GO:0003677">
    <property type="term" value="F:DNA binding"/>
    <property type="evidence" value="ECO:0007669"/>
    <property type="project" value="UniProtKB-KW"/>
</dbReference>
<sequence length="109" mass="12328">MMDLNQILIEALKQQRINKGFSQDKLSELAGLDTKYINKLENGRFGLTIPTLSKILDALEISYDSFFSTLPSSGKNATNKLFDSLNSFNLEKREVISKKIQELLESIVD</sequence>
<dbReference type="Proteomes" id="UP000013750">
    <property type="component" value="Unassembled WGS sequence"/>
</dbReference>
<comment type="caution">
    <text evidence="3">The sequence shown here is derived from an EMBL/GenBank/DDBJ whole genome shotgun (WGS) entry which is preliminary data.</text>
</comment>
<proteinExistence type="predicted"/>
<reference evidence="3 4" key="1">
    <citation type="submission" date="2013-02" db="EMBL/GenBank/DDBJ databases">
        <title>The Genome Sequence of Enterococcus gilvus ATCC BAA-350.</title>
        <authorList>
            <consortium name="The Broad Institute Genome Sequencing Platform"/>
            <consortium name="The Broad Institute Genome Sequencing Center for Infectious Disease"/>
            <person name="Earl A.M."/>
            <person name="Gilmore M.S."/>
            <person name="Lebreton F."/>
            <person name="Walker B."/>
            <person name="Young S.K."/>
            <person name="Zeng Q."/>
            <person name="Gargeya S."/>
            <person name="Fitzgerald M."/>
            <person name="Haas B."/>
            <person name="Abouelleil A."/>
            <person name="Alvarado L."/>
            <person name="Arachchi H.M."/>
            <person name="Berlin A.M."/>
            <person name="Chapman S.B."/>
            <person name="Dewar J."/>
            <person name="Goldberg J."/>
            <person name="Griggs A."/>
            <person name="Gujja S."/>
            <person name="Hansen M."/>
            <person name="Howarth C."/>
            <person name="Imamovic A."/>
            <person name="Larimer J."/>
            <person name="McCowan C."/>
            <person name="Murphy C."/>
            <person name="Neiman D."/>
            <person name="Pearson M."/>
            <person name="Priest M."/>
            <person name="Roberts A."/>
            <person name="Saif S."/>
            <person name="Shea T."/>
            <person name="Sisk P."/>
            <person name="Sykes S."/>
            <person name="Wortman J."/>
            <person name="Nusbaum C."/>
            <person name="Birren B."/>
        </authorList>
    </citation>
    <scope>NUCLEOTIDE SEQUENCE [LARGE SCALE GENOMIC DNA]</scope>
    <source>
        <strain evidence="3 4">ATCC BAA-350</strain>
    </source>
</reference>
<dbReference type="PROSITE" id="PS50943">
    <property type="entry name" value="HTH_CROC1"/>
    <property type="match status" value="1"/>
</dbReference>
<dbReference type="SUPFAM" id="SSF47413">
    <property type="entry name" value="lambda repressor-like DNA-binding domains"/>
    <property type="match status" value="1"/>
</dbReference>
<dbReference type="Pfam" id="PF01381">
    <property type="entry name" value="HTH_3"/>
    <property type="match status" value="1"/>
</dbReference>
<dbReference type="Gene3D" id="1.10.260.40">
    <property type="entry name" value="lambda repressor-like DNA-binding domains"/>
    <property type="match status" value="1"/>
</dbReference>
<evidence type="ECO:0000313" key="3">
    <source>
        <dbReference type="EMBL" id="EOI58515.1"/>
    </source>
</evidence>
<accession>R2VKV7</accession>
<dbReference type="PANTHER" id="PTHR46797">
    <property type="entry name" value="HTH-TYPE TRANSCRIPTIONAL REGULATOR"/>
    <property type="match status" value="1"/>
</dbReference>
<dbReference type="AlphaFoldDB" id="R2VKV7"/>
<protein>
    <recommendedName>
        <fullName evidence="2">HTH cro/C1-type domain-containing protein</fullName>
    </recommendedName>
</protein>
<organism evidence="3 4">
    <name type="scientific">Enterococcus gilvus ATCC BAA-350</name>
    <dbReference type="NCBI Taxonomy" id="1158614"/>
    <lineage>
        <taxon>Bacteria</taxon>
        <taxon>Bacillati</taxon>
        <taxon>Bacillota</taxon>
        <taxon>Bacilli</taxon>
        <taxon>Lactobacillales</taxon>
        <taxon>Enterococcaceae</taxon>
        <taxon>Enterococcus</taxon>
    </lineage>
</organism>
<dbReference type="GO" id="GO:0005829">
    <property type="term" value="C:cytosol"/>
    <property type="evidence" value="ECO:0007669"/>
    <property type="project" value="TreeGrafter"/>
</dbReference>